<keyword evidence="5 7" id="KW-1133">Transmembrane helix</keyword>
<name>A0A841KLJ6_9FIRM</name>
<comment type="subcellular location">
    <subcellularLocation>
        <location evidence="1">Cell membrane</location>
        <topology evidence="1">Multi-pass membrane protein</topology>
    </subcellularLocation>
</comment>
<proteinExistence type="predicted"/>
<keyword evidence="2" id="KW-0813">Transport</keyword>
<feature type="transmembrane region" description="Helical" evidence="7">
    <location>
        <begin position="328"/>
        <end position="349"/>
    </location>
</feature>
<evidence type="ECO:0000256" key="5">
    <source>
        <dbReference type="ARBA" id="ARBA00022989"/>
    </source>
</evidence>
<dbReference type="NCBIfam" id="TIGR00900">
    <property type="entry name" value="2A0121"/>
    <property type="match status" value="1"/>
</dbReference>
<evidence type="ECO:0000313" key="10">
    <source>
        <dbReference type="Proteomes" id="UP000579281"/>
    </source>
</evidence>
<feature type="transmembrane region" description="Helical" evidence="7">
    <location>
        <begin position="300"/>
        <end position="322"/>
    </location>
</feature>
<evidence type="ECO:0000256" key="6">
    <source>
        <dbReference type="ARBA" id="ARBA00023136"/>
    </source>
</evidence>
<keyword evidence="6 7" id="KW-0472">Membrane</keyword>
<gene>
    <name evidence="9" type="ORF">HNQ80_000386</name>
</gene>
<evidence type="ECO:0000256" key="4">
    <source>
        <dbReference type="ARBA" id="ARBA00022692"/>
    </source>
</evidence>
<dbReference type="GO" id="GO:0022857">
    <property type="term" value="F:transmembrane transporter activity"/>
    <property type="evidence" value="ECO:0007669"/>
    <property type="project" value="InterPro"/>
</dbReference>
<keyword evidence="10" id="KW-1185">Reference proteome</keyword>
<keyword evidence="3" id="KW-1003">Cell membrane</keyword>
<dbReference type="Pfam" id="PF07690">
    <property type="entry name" value="MFS_1"/>
    <property type="match status" value="1"/>
</dbReference>
<dbReference type="CDD" id="cd06173">
    <property type="entry name" value="MFS_MefA_like"/>
    <property type="match status" value="1"/>
</dbReference>
<dbReference type="Proteomes" id="UP000579281">
    <property type="component" value="Unassembled WGS sequence"/>
</dbReference>
<evidence type="ECO:0000313" key="9">
    <source>
        <dbReference type="EMBL" id="MBB6214317.1"/>
    </source>
</evidence>
<protein>
    <submittedName>
        <fullName evidence="9">DHA3 family macrolide efflux protein-like MFS transporter</fullName>
    </submittedName>
</protein>
<dbReference type="InterPro" id="IPR004751">
    <property type="entry name" value="Drug_antiport"/>
</dbReference>
<evidence type="ECO:0000259" key="8">
    <source>
        <dbReference type="PROSITE" id="PS50850"/>
    </source>
</evidence>
<feature type="transmembrane region" description="Helical" evidence="7">
    <location>
        <begin position="215"/>
        <end position="233"/>
    </location>
</feature>
<dbReference type="PANTHER" id="PTHR23513">
    <property type="entry name" value="INTEGRAL MEMBRANE EFFLUX PROTEIN-RELATED"/>
    <property type="match status" value="1"/>
</dbReference>
<feature type="transmembrane region" description="Helical" evidence="7">
    <location>
        <begin position="122"/>
        <end position="141"/>
    </location>
</feature>
<reference evidence="9 10" key="1">
    <citation type="submission" date="2020-08" db="EMBL/GenBank/DDBJ databases">
        <title>Genomic Encyclopedia of Type Strains, Phase IV (KMG-IV): sequencing the most valuable type-strain genomes for metagenomic binning, comparative biology and taxonomic classification.</title>
        <authorList>
            <person name="Goeker M."/>
        </authorList>
    </citation>
    <scope>NUCLEOTIDE SEQUENCE [LARGE SCALE GENOMIC DNA]</scope>
    <source>
        <strain evidence="9 10">DSM 103526</strain>
    </source>
</reference>
<evidence type="ECO:0000256" key="7">
    <source>
        <dbReference type="SAM" id="Phobius"/>
    </source>
</evidence>
<evidence type="ECO:0000256" key="2">
    <source>
        <dbReference type="ARBA" id="ARBA00022448"/>
    </source>
</evidence>
<dbReference type="InterPro" id="IPR036259">
    <property type="entry name" value="MFS_trans_sf"/>
</dbReference>
<keyword evidence="4 7" id="KW-0812">Transmembrane</keyword>
<sequence length="358" mass="38733">MASLVGFLPYAVFGPAIGVLVDRYDRKMIMIGADLIIAVAGAVLALIAMYMELPVWMVMAVLFIRSIGTAFHSPALSAATPLLVPEEQLTKCAGYSQSLQSISYILSPAAAAFLYSVWELNAIIAIDVLGAVIACITVAFVRIPKLNVEQQSLKRNFMEEMREGLFVLKENKGLFALLLVGTLYMFVYMPINALYPLITMEYFAGTPMHVSITEIAYASGMLAGGLLLGLFGSFKKRTTLITASIFLMGISLIISGVLPSNGFVVFVVCCVIMGLSVPFYSGVQTALFQENIKPEYLGRVFSLTGSIISLAMPVGLIFSGAFADKIGVHRWFLLSGILIIGVAILCPLVPSVRRLDQK</sequence>
<evidence type="ECO:0000256" key="1">
    <source>
        <dbReference type="ARBA" id="ARBA00004651"/>
    </source>
</evidence>
<comment type="caution">
    <text evidence="9">The sequence shown here is derived from an EMBL/GenBank/DDBJ whole genome shotgun (WGS) entry which is preliminary data.</text>
</comment>
<evidence type="ECO:0000256" key="3">
    <source>
        <dbReference type="ARBA" id="ARBA00022475"/>
    </source>
</evidence>
<accession>A0A841KLJ6</accession>
<dbReference type="EMBL" id="JACHEN010000001">
    <property type="protein sequence ID" value="MBB6214317.1"/>
    <property type="molecule type" value="Genomic_DNA"/>
</dbReference>
<dbReference type="AlphaFoldDB" id="A0A841KLJ6"/>
<feature type="transmembrane region" description="Helical" evidence="7">
    <location>
        <begin position="174"/>
        <end position="195"/>
    </location>
</feature>
<dbReference type="SUPFAM" id="SSF103473">
    <property type="entry name" value="MFS general substrate transporter"/>
    <property type="match status" value="1"/>
</dbReference>
<feature type="transmembrane region" description="Helical" evidence="7">
    <location>
        <begin position="240"/>
        <end position="258"/>
    </location>
</feature>
<feature type="domain" description="Major facilitator superfamily (MFS) profile" evidence="8">
    <location>
        <begin position="1"/>
        <end position="353"/>
    </location>
</feature>
<dbReference type="PROSITE" id="PS50850">
    <property type="entry name" value="MFS"/>
    <property type="match status" value="1"/>
</dbReference>
<feature type="transmembrane region" description="Helical" evidence="7">
    <location>
        <begin position="264"/>
        <end position="288"/>
    </location>
</feature>
<dbReference type="InterPro" id="IPR011701">
    <property type="entry name" value="MFS"/>
</dbReference>
<dbReference type="InterPro" id="IPR020846">
    <property type="entry name" value="MFS_dom"/>
</dbReference>
<dbReference type="PANTHER" id="PTHR23513:SF6">
    <property type="entry name" value="MAJOR FACILITATOR SUPERFAMILY ASSOCIATED DOMAIN-CONTAINING PROTEIN"/>
    <property type="match status" value="1"/>
</dbReference>
<dbReference type="Gene3D" id="1.20.1250.20">
    <property type="entry name" value="MFS general substrate transporter like domains"/>
    <property type="match status" value="1"/>
</dbReference>
<organism evidence="9 10">
    <name type="scientific">Anaerosolibacter carboniphilus</name>
    <dbReference type="NCBI Taxonomy" id="1417629"/>
    <lineage>
        <taxon>Bacteria</taxon>
        <taxon>Bacillati</taxon>
        <taxon>Bacillota</taxon>
        <taxon>Clostridia</taxon>
        <taxon>Peptostreptococcales</taxon>
        <taxon>Thermotaleaceae</taxon>
        <taxon>Anaerosolibacter</taxon>
    </lineage>
</organism>
<feature type="transmembrane region" description="Helical" evidence="7">
    <location>
        <begin position="28"/>
        <end position="48"/>
    </location>
</feature>
<dbReference type="GO" id="GO:0005886">
    <property type="term" value="C:plasma membrane"/>
    <property type="evidence" value="ECO:0007669"/>
    <property type="project" value="UniProtKB-SubCell"/>
</dbReference>